<dbReference type="Proteomes" id="UP000437638">
    <property type="component" value="Unassembled WGS sequence"/>
</dbReference>
<keyword evidence="3" id="KW-1185">Reference proteome</keyword>
<protein>
    <submittedName>
        <fullName evidence="2">Uncharacterized protein</fullName>
    </submittedName>
</protein>
<name>A0A7X3KPD6_9GAMM</name>
<proteinExistence type="predicted"/>
<reference evidence="2 3" key="1">
    <citation type="submission" date="2019-12" db="EMBL/GenBank/DDBJ databases">
        <title>Halomonas rutogse sp. nov. isolated from two lakes on Tibetan Plateau.</title>
        <authorList>
            <person name="Gao P."/>
        </authorList>
    </citation>
    <scope>NUCLEOTIDE SEQUENCE [LARGE SCALE GENOMIC DNA]</scope>
    <source>
        <strain evidence="2 3">ZH2S</strain>
    </source>
</reference>
<accession>A0A7X3KPD6</accession>
<dbReference type="AlphaFoldDB" id="A0A7X3KPD6"/>
<evidence type="ECO:0000256" key="1">
    <source>
        <dbReference type="SAM" id="MobiDB-lite"/>
    </source>
</evidence>
<evidence type="ECO:0000313" key="3">
    <source>
        <dbReference type="Proteomes" id="UP000437638"/>
    </source>
</evidence>
<evidence type="ECO:0000313" key="2">
    <source>
        <dbReference type="EMBL" id="MWJ26728.1"/>
    </source>
</evidence>
<feature type="region of interest" description="Disordered" evidence="1">
    <location>
        <begin position="75"/>
        <end position="95"/>
    </location>
</feature>
<dbReference type="EMBL" id="WTKP01000001">
    <property type="protein sequence ID" value="MWJ26728.1"/>
    <property type="molecule type" value="Genomic_DNA"/>
</dbReference>
<gene>
    <name evidence="2" type="ORF">GPM19_00650</name>
</gene>
<comment type="caution">
    <text evidence="2">The sequence shown here is derived from an EMBL/GenBank/DDBJ whole genome shotgun (WGS) entry which is preliminary data.</text>
</comment>
<sequence length="95" mass="11562">MKKFFRGLFSHVRLHHKPQEMPHWVRKRLYDNLLLLMDEEENARQLLKLPIKPRLSIVDEERVVMICPSDRKSLRLDEQMQQARKDKKEADEPKE</sequence>
<organism evidence="2 3">
    <name type="scientific">Vreelandella zhuhanensis</name>
    <dbReference type="NCBI Taxonomy" id="2684210"/>
    <lineage>
        <taxon>Bacteria</taxon>
        <taxon>Pseudomonadati</taxon>
        <taxon>Pseudomonadota</taxon>
        <taxon>Gammaproteobacteria</taxon>
        <taxon>Oceanospirillales</taxon>
        <taxon>Halomonadaceae</taxon>
        <taxon>Vreelandella</taxon>
    </lineage>
</organism>
<dbReference type="RefSeq" id="WP_160416967.1">
    <property type="nucleotide sequence ID" value="NZ_WTKP01000001.1"/>
</dbReference>